<name>A0A1M7AEC8_9FLAO</name>
<gene>
    <name evidence="2" type="ORF">SAMN05444484_1011401</name>
</gene>
<keyword evidence="1" id="KW-0812">Transmembrane</keyword>
<feature type="transmembrane region" description="Helical" evidence="1">
    <location>
        <begin position="12"/>
        <end position="32"/>
    </location>
</feature>
<evidence type="ECO:0000313" key="3">
    <source>
        <dbReference type="Proteomes" id="UP000184028"/>
    </source>
</evidence>
<sequence length="84" mass="9864">MMHLIQHVLQSFFLGIGGLSRWCFFQLLNASLEDKYSKDLAYYWDNKNKSVDKNGFTTSQKNFLAGLILFITFIFLIKKIELCF</sequence>
<protein>
    <submittedName>
        <fullName evidence="2">Uncharacterized protein</fullName>
    </submittedName>
</protein>
<evidence type="ECO:0000313" key="2">
    <source>
        <dbReference type="EMBL" id="SHL41062.1"/>
    </source>
</evidence>
<dbReference type="Proteomes" id="UP000184028">
    <property type="component" value="Unassembled WGS sequence"/>
</dbReference>
<dbReference type="STRING" id="946677.SAMN05444484_1011401"/>
<keyword evidence="3" id="KW-1185">Reference proteome</keyword>
<dbReference type="AlphaFoldDB" id="A0A1M7AEC8"/>
<accession>A0A1M7AEC8</accession>
<reference evidence="3" key="1">
    <citation type="submission" date="2016-11" db="EMBL/GenBank/DDBJ databases">
        <authorList>
            <person name="Varghese N."/>
            <person name="Submissions S."/>
        </authorList>
    </citation>
    <scope>NUCLEOTIDE SEQUENCE [LARGE SCALE GENOMIC DNA]</scope>
    <source>
        <strain evidence="3">DSM 24724</strain>
    </source>
</reference>
<organism evidence="2 3">
    <name type="scientific">Flavobacterium chilense</name>
    <dbReference type="NCBI Taxonomy" id="946677"/>
    <lineage>
        <taxon>Bacteria</taxon>
        <taxon>Pseudomonadati</taxon>
        <taxon>Bacteroidota</taxon>
        <taxon>Flavobacteriia</taxon>
        <taxon>Flavobacteriales</taxon>
        <taxon>Flavobacteriaceae</taxon>
        <taxon>Flavobacterium</taxon>
    </lineage>
</organism>
<evidence type="ECO:0000256" key="1">
    <source>
        <dbReference type="SAM" id="Phobius"/>
    </source>
</evidence>
<keyword evidence="1" id="KW-0472">Membrane</keyword>
<feature type="transmembrane region" description="Helical" evidence="1">
    <location>
        <begin position="63"/>
        <end position="80"/>
    </location>
</feature>
<proteinExistence type="predicted"/>
<dbReference type="EMBL" id="FRBT01000001">
    <property type="protein sequence ID" value="SHL41062.1"/>
    <property type="molecule type" value="Genomic_DNA"/>
</dbReference>
<keyword evidence="1" id="KW-1133">Transmembrane helix</keyword>